<dbReference type="Pfam" id="PF13193">
    <property type="entry name" value="AMP-binding_C"/>
    <property type="match status" value="1"/>
</dbReference>
<dbReference type="Gene3D" id="2.30.38.10">
    <property type="entry name" value="Luciferase, Domain 3"/>
    <property type="match status" value="1"/>
</dbReference>
<dbReference type="Pfam" id="PF00550">
    <property type="entry name" value="PP-binding"/>
    <property type="match status" value="2"/>
</dbReference>
<dbReference type="Gene3D" id="3.30.559.10">
    <property type="entry name" value="Chloramphenicol acetyltransferase-like domain"/>
    <property type="match status" value="2"/>
</dbReference>
<dbReference type="OrthoDB" id="2378856at2"/>
<dbReference type="GO" id="GO:0044550">
    <property type="term" value="P:secondary metabolite biosynthetic process"/>
    <property type="evidence" value="ECO:0007669"/>
    <property type="project" value="TreeGrafter"/>
</dbReference>
<dbReference type="InterPro" id="IPR036736">
    <property type="entry name" value="ACP-like_sf"/>
</dbReference>
<reference evidence="7" key="1">
    <citation type="submission" date="2017-05" db="EMBL/GenBank/DDBJ databases">
        <authorList>
            <person name="Sung H."/>
        </authorList>
    </citation>
    <scope>NUCLEOTIDE SEQUENCE [LARGE SCALE GENOMIC DNA]</scope>
    <source>
        <strain evidence="7">AR23208</strain>
    </source>
</reference>
<keyword evidence="4" id="KW-0597">Phosphoprotein</keyword>
<dbReference type="SUPFAM" id="SSF52777">
    <property type="entry name" value="CoA-dependent acyltransferases"/>
    <property type="match status" value="4"/>
</dbReference>
<dbReference type="FunFam" id="1.10.1200.10:FF:000016">
    <property type="entry name" value="Non-ribosomal peptide synthase"/>
    <property type="match status" value="1"/>
</dbReference>
<accession>A0A1Y0IT70</accession>
<dbReference type="KEGG" id="tum:CBW65_23480"/>
<dbReference type="NCBIfam" id="TIGR01733">
    <property type="entry name" value="AA-adenyl-dom"/>
    <property type="match status" value="1"/>
</dbReference>
<dbReference type="FunFam" id="3.30.300.30:FF:000010">
    <property type="entry name" value="Enterobactin synthetase component F"/>
    <property type="match status" value="1"/>
</dbReference>
<dbReference type="InterPro" id="IPR020806">
    <property type="entry name" value="PKS_PP-bd"/>
</dbReference>
<dbReference type="InterPro" id="IPR009081">
    <property type="entry name" value="PP-bd_ACP"/>
</dbReference>
<comment type="cofactor">
    <cofactor evidence="1">
        <name>pantetheine 4'-phosphate</name>
        <dbReference type="ChEBI" id="CHEBI:47942"/>
    </cofactor>
</comment>
<dbReference type="GO" id="GO:0072330">
    <property type="term" value="P:monocarboxylic acid biosynthetic process"/>
    <property type="evidence" value="ECO:0007669"/>
    <property type="project" value="UniProtKB-ARBA"/>
</dbReference>
<evidence type="ECO:0000256" key="4">
    <source>
        <dbReference type="ARBA" id="ARBA00022553"/>
    </source>
</evidence>
<dbReference type="SMART" id="SM00823">
    <property type="entry name" value="PKS_PP"/>
    <property type="match status" value="2"/>
</dbReference>
<dbReference type="Gene3D" id="3.40.50.980">
    <property type="match status" value="2"/>
</dbReference>
<dbReference type="PANTHER" id="PTHR45527">
    <property type="entry name" value="NONRIBOSOMAL PEPTIDE SYNTHETASE"/>
    <property type="match status" value="1"/>
</dbReference>
<dbReference type="Proteomes" id="UP000195437">
    <property type="component" value="Chromosome"/>
</dbReference>
<comment type="similarity">
    <text evidence="2">Belongs to the ATP-dependent AMP-binding enzyme family.</text>
</comment>
<dbReference type="InterPro" id="IPR001242">
    <property type="entry name" value="Condensation_dom"/>
</dbReference>
<feature type="domain" description="Carrier" evidence="5">
    <location>
        <begin position="1518"/>
        <end position="1594"/>
    </location>
</feature>
<dbReference type="Pfam" id="PF00501">
    <property type="entry name" value="AMP-binding"/>
    <property type="match status" value="1"/>
</dbReference>
<dbReference type="FunFam" id="1.10.1200.10:FF:000005">
    <property type="entry name" value="Nonribosomal peptide synthetase 1"/>
    <property type="match status" value="1"/>
</dbReference>
<dbReference type="InterPro" id="IPR045851">
    <property type="entry name" value="AMP-bd_C_sf"/>
</dbReference>
<proteinExistence type="inferred from homology"/>
<dbReference type="GO" id="GO:0003824">
    <property type="term" value="F:catalytic activity"/>
    <property type="evidence" value="ECO:0007669"/>
    <property type="project" value="InterPro"/>
</dbReference>
<dbReference type="InterPro" id="IPR023213">
    <property type="entry name" value="CAT-like_dom_sf"/>
</dbReference>
<dbReference type="PROSITE" id="PS50075">
    <property type="entry name" value="CARRIER"/>
    <property type="match status" value="2"/>
</dbReference>
<dbReference type="CDD" id="cd19531">
    <property type="entry name" value="LCL_NRPS-like"/>
    <property type="match status" value="2"/>
</dbReference>
<dbReference type="Gene3D" id="3.40.50.1820">
    <property type="entry name" value="alpha/beta hydrolase"/>
    <property type="match status" value="1"/>
</dbReference>
<evidence type="ECO:0000313" key="6">
    <source>
        <dbReference type="EMBL" id="ARU63647.1"/>
    </source>
</evidence>
<name>A0A1Y0IT70_9BACL</name>
<dbReference type="EMBL" id="CP021434">
    <property type="protein sequence ID" value="ARU63647.1"/>
    <property type="molecule type" value="Genomic_DNA"/>
</dbReference>
<keyword evidence="7" id="KW-1185">Reference proteome</keyword>
<dbReference type="RefSeq" id="WP_087458981.1">
    <property type="nucleotide sequence ID" value="NZ_CP021434.1"/>
</dbReference>
<dbReference type="Gene3D" id="3.30.559.30">
    <property type="entry name" value="Nonribosomal peptide synthetase, condensation domain"/>
    <property type="match status" value="2"/>
</dbReference>
<evidence type="ECO:0000259" key="5">
    <source>
        <dbReference type="PROSITE" id="PS50075"/>
    </source>
</evidence>
<dbReference type="InterPro" id="IPR010071">
    <property type="entry name" value="AA_adenyl_dom"/>
</dbReference>
<dbReference type="FunFam" id="3.40.50.980:FF:000001">
    <property type="entry name" value="Non-ribosomal peptide synthetase"/>
    <property type="match status" value="1"/>
</dbReference>
<dbReference type="InterPro" id="IPR000873">
    <property type="entry name" value="AMP-dep_synth/lig_dom"/>
</dbReference>
<dbReference type="GO" id="GO:0008610">
    <property type="term" value="P:lipid biosynthetic process"/>
    <property type="evidence" value="ECO:0007669"/>
    <property type="project" value="UniProtKB-ARBA"/>
</dbReference>
<dbReference type="PANTHER" id="PTHR45527:SF1">
    <property type="entry name" value="FATTY ACID SYNTHASE"/>
    <property type="match status" value="1"/>
</dbReference>
<evidence type="ECO:0000256" key="2">
    <source>
        <dbReference type="ARBA" id="ARBA00006432"/>
    </source>
</evidence>
<dbReference type="Gene3D" id="1.10.1200.10">
    <property type="entry name" value="ACP-like"/>
    <property type="match status" value="1"/>
</dbReference>
<dbReference type="GO" id="GO:0031177">
    <property type="term" value="F:phosphopantetheine binding"/>
    <property type="evidence" value="ECO:0007669"/>
    <property type="project" value="InterPro"/>
</dbReference>
<organism evidence="6 7">
    <name type="scientific">Tumebacillus avium</name>
    <dbReference type="NCBI Taxonomy" id="1903704"/>
    <lineage>
        <taxon>Bacteria</taxon>
        <taxon>Bacillati</taxon>
        <taxon>Bacillota</taxon>
        <taxon>Bacilli</taxon>
        <taxon>Bacillales</taxon>
        <taxon>Alicyclobacillaceae</taxon>
        <taxon>Tumebacillus</taxon>
    </lineage>
</organism>
<evidence type="ECO:0000256" key="1">
    <source>
        <dbReference type="ARBA" id="ARBA00001957"/>
    </source>
</evidence>
<sequence>MTLYAFPASFAQRRLWFLDQLSPGNAAYHMPFALHVKGALDAEALHRALQEIVRRHETLRTTFRETDGQPVQIVREAVEWPLIVQDLQQLPEAEQAGKVQELIGEACARPFALGEDLPLRVTLYKLAPEEHVLLFVLHHIVSDGWSNGVIARELSALYAAYRLGVDSPLEEPEVQYADFAHYQGEWLESEEYEEQLRFWQETLAGHSFFLPLPTDRERPARSSGGGGAVPFAMPADLTQKLRGVALREGATMFMTLLTAFNVLLARFADVRDVLVGTPVAGRVLEEVEGTVGLFANSLVLRTQLAEGASFAEELQGVKKAALAAYAHQEMPFEKLVEELQPQRLLGVSPLFQVMFSLQTAAGPLLELPGAQTTEVEIARTHAKFDLLLDVTETPDQLFCVLEYSTDLFERETVEKMAGHLLTLLYGAAEDPQRLWQELPGEAIPVGLVRHEWKQAAQETHGYVAPRSQAEELVAGIFAGVLRMEQVGVEDDFFALGGHSLLGAQAMSRIRTAFGISVPLDVLFESPTAAAVAAKVERMLVTSGGAHGERLPIERVQREGQLELSFAQQRLYVLDQILTDKTAYNMPFAVRLAGSLDGERLERSLAEIVKRHESLRTTFAEGEAGPVQVITPGGWTPLVVTDLSGLDAAAQECEWKRLVQAEAETPFDLQTGPLVRYSLLKLSGEEHVLMLNFHHIVFDGWSVGVFIRELTALYIGGELPEPVVQYADYAAWQRAWLSGEVLHEQLLYWKKQLGGELPLLELPTDRPRPPVQTYAGAMLPFRFGRELTAGLKAWSTEQQATLFMTLIGGFVTLLHRYSGQEDIVVGTPIAGRNQEEVEAMIGFFVNTLVLRSDLSGNPKFAELVAQVRKTALEAYAHQDVPFEMLVKELQPERNVSASPLFQAMFVLQNAHVEKVALPGLTLEPVELEGRTAKFDLLVSMAEADGELVGTWEYNTDLFDEATMSRMIGHFETLVSKAVREPDVTVGEIGLLSELETTEVTHHTTTQSASEQLLQEMFELQAAKTPDAVAVVMDERILTYRELNEEANRLARHLQTLGVGADVPVGISMERSPEMIAGLLAILKAGGCYVPLDPAYPKERLERIVQESQLSILLTNQSGTDWEASLTTVVDVERDRALWAEASVENPDYRLTQENLVYVLYTSGSTGVPKGVAMPGRAVVNLIDWQLRDARHPQAKTLQFTSLNFDVSFQEIFATLSAGGTLVLIPEMARKDLTGLPYLVREQGVERLFMPFVALQHVAEVCVEQNIQLPELKEVMTAGEQLQITPVVREFFTRHPDCLLYNQYGPTETHVVTSLRLEGAAEQWPVLPTLGLPIDNASVLILDARMQPVPLGVKGEICLGGRAVAHGYLQREDLTKERFVDSPYGRLYKTGDVGRRLPDGTIEYLGRLDHQVKIRGFRIELGEIEAALAQHADIREAVVTARGDLPGGKRLAAYVVPQQGSATGPAEWRNFLREKLPDYMVPSAFTALEQLPLTPSGKVDRNALPAPAVAPSTADASYQAPQNEIERQLVEVWSKLLGVERVGIHDNFFDLGGDSLLILQLHKQLVPQFPHKELTVVELFRHPTIHTLAAFLAVETVEQPDFEEVENRVEKQKEMLARRKQMMKGRRG</sequence>
<evidence type="ECO:0000256" key="3">
    <source>
        <dbReference type="ARBA" id="ARBA00022450"/>
    </source>
</evidence>
<protein>
    <recommendedName>
        <fullName evidence="5">Carrier domain-containing protein</fullName>
    </recommendedName>
</protein>
<dbReference type="InterPro" id="IPR025110">
    <property type="entry name" value="AMP-bd_C"/>
</dbReference>
<dbReference type="CDD" id="cd17651">
    <property type="entry name" value="A_NRPS_VisG_like"/>
    <property type="match status" value="1"/>
</dbReference>
<dbReference type="Pfam" id="PF00668">
    <property type="entry name" value="Condensation"/>
    <property type="match status" value="2"/>
</dbReference>
<keyword evidence="3" id="KW-0596">Phosphopantetheine</keyword>
<dbReference type="InterPro" id="IPR020845">
    <property type="entry name" value="AMP-binding_CS"/>
</dbReference>
<dbReference type="FunFam" id="3.30.559.10:FF:000012">
    <property type="entry name" value="Non-ribosomal peptide synthetase"/>
    <property type="match status" value="1"/>
</dbReference>
<dbReference type="SUPFAM" id="SSF56801">
    <property type="entry name" value="Acetyl-CoA synthetase-like"/>
    <property type="match status" value="1"/>
</dbReference>
<feature type="domain" description="Carrier" evidence="5">
    <location>
        <begin position="464"/>
        <end position="539"/>
    </location>
</feature>
<gene>
    <name evidence="6" type="ORF">CBW65_23480</name>
</gene>
<dbReference type="GO" id="GO:0043041">
    <property type="term" value="P:amino acid activation for nonribosomal peptide biosynthetic process"/>
    <property type="evidence" value="ECO:0007669"/>
    <property type="project" value="TreeGrafter"/>
</dbReference>
<dbReference type="GO" id="GO:0005829">
    <property type="term" value="C:cytosol"/>
    <property type="evidence" value="ECO:0007669"/>
    <property type="project" value="TreeGrafter"/>
</dbReference>
<dbReference type="InterPro" id="IPR029058">
    <property type="entry name" value="AB_hydrolase_fold"/>
</dbReference>
<dbReference type="Gene3D" id="3.30.300.30">
    <property type="match status" value="1"/>
</dbReference>
<evidence type="ECO:0000313" key="7">
    <source>
        <dbReference type="Proteomes" id="UP000195437"/>
    </source>
</evidence>
<dbReference type="PROSITE" id="PS00455">
    <property type="entry name" value="AMP_BINDING"/>
    <property type="match status" value="1"/>
</dbReference>
<dbReference type="SUPFAM" id="SSF47336">
    <property type="entry name" value="ACP-like"/>
    <property type="match status" value="2"/>
</dbReference>